<organism evidence="2 3">
    <name type="scientific">Roseateles subflavus</name>
    <dbReference type="NCBI Taxonomy" id="3053353"/>
    <lineage>
        <taxon>Bacteria</taxon>
        <taxon>Pseudomonadati</taxon>
        <taxon>Pseudomonadota</taxon>
        <taxon>Betaproteobacteria</taxon>
        <taxon>Burkholderiales</taxon>
        <taxon>Sphaerotilaceae</taxon>
        <taxon>Roseateles</taxon>
    </lineage>
</organism>
<evidence type="ECO:0008006" key="4">
    <source>
        <dbReference type="Google" id="ProtNLM"/>
    </source>
</evidence>
<keyword evidence="3" id="KW-1185">Reference proteome</keyword>
<sequence>MYRPFSRSLLLGVLCLAASLARADDCPTPAALAPLLQTDGIFLGELHGSVEVPALVDCLARTLSAELAGRRRVTVALEVPPDALDDAHPFWRGQDGRASQAMVALLRSLAAQQARQQIELIGFVPPEDYPDQADYEVAMARRLDAVPAGHFLLVLAGNFHASRPPPGRPGMGWNLVPAGAHVKRRMAHVLAAYGQASTSWFCMGSRCGAHDLRPSSYAADQAPGLHPLGRDGCDHVFVLPRLSASPPAQAAPPGGNPVTSP</sequence>
<evidence type="ECO:0000313" key="2">
    <source>
        <dbReference type="EMBL" id="MDL5032927.1"/>
    </source>
</evidence>
<evidence type="ECO:0000256" key="1">
    <source>
        <dbReference type="SAM" id="SignalP"/>
    </source>
</evidence>
<feature type="signal peptide" evidence="1">
    <location>
        <begin position="1"/>
        <end position="23"/>
    </location>
</feature>
<reference evidence="2 3" key="1">
    <citation type="submission" date="2023-06" db="EMBL/GenBank/DDBJ databases">
        <title>Pelomonas sp. APW6 16S ribosomal RNA gene genome sequencing and assembly.</title>
        <authorList>
            <person name="Woo H."/>
        </authorList>
    </citation>
    <scope>NUCLEOTIDE SEQUENCE [LARGE SCALE GENOMIC DNA]</scope>
    <source>
        <strain evidence="2 3">APW6</strain>
    </source>
</reference>
<dbReference type="EMBL" id="JASVDS010000003">
    <property type="protein sequence ID" value="MDL5032927.1"/>
    <property type="molecule type" value="Genomic_DNA"/>
</dbReference>
<keyword evidence="1" id="KW-0732">Signal</keyword>
<accession>A0ABT7LJA0</accession>
<evidence type="ECO:0000313" key="3">
    <source>
        <dbReference type="Proteomes" id="UP001238603"/>
    </source>
</evidence>
<name>A0ABT7LJA0_9BURK</name>
<proteinExistence type="predicted"/>
<feature type="chain" id="PRO_5047020605" description="Haem-binding uptake Tiki superfamily ChaN domain-containing protein" evidence="1">
    <location>
        <begin position="24"/>
        <end position="261"/>
    </location>
</feature>
<protein>
    <recommendedName>
        <fullName evidence="4">Haem-binding uptake Tiki superfamily ChaN domain-containing protein</fullName>
    </recommendedName>
</protein>
<gene>
    <name evidence="2" type="ORF">QRD43_13510</name>
</gene>
<dbReference type="Proteomes" id="UP001238603">
    <property type="component" value="Unassembled WGS sequence"/>
</dbReference>
<dbReference type="RefSeq" id="WP_285982990.1">
    <property type="nucleotide sequence ID" value="NZ_JASVDS010000003.1"/>
</dbReference>
<comment type="caution">
    <text evidence="2">The sequence shown here is derived from an EMBL/GenBank/DDBJ whole genome shotgun (WGS) entry which is preliminary data.</text>
</comment>